<proteinExistence type="inferred from homology"/>
<evidence type="ECO:0000256" key="9">
    <source>
        <dbReference type="ARBA" id="ARBA00023139"/>
    </source>
</evidence>
<keyword evidence="10 13" id="KW-0143">Chaperone</keyword>
<dbReference type="Pfam" id="PF03550">
    <property type="entry name" value="LolB"/>
    <property type="match status" value="1"/>
</dbReference>
<dbReference type="AlphaFoldDB" id="A0A974XRI9"/>
<evidence type="ECO:0000256" key="2">
    <source>
        <dbReference type="ARBA" id="ARBA00009696"/>
    </source>
</evidence>
<keyword evidence="5 13" id="KW-0813">Transport</keyword>
<name>A0A974XRI9_9GAMM</name>
<keyword evidence="6 13" id="KW-0732">Signal</keyword>
<evidence type="ECO:0000256" key="4">
    <source>
        <dbReference type="ARBA" id="ARBA00016202"/>
    </source>
</evidence>
<evidence type="ECO:0000256" key="7">
    <source>
        <dbReference type="ARBA" id="ARBA00022927"/>
    </source>
</evidence>
<comment type="subunit">
    <text evidence="3 13">Monomer.</text>
</comment>
<dbReference type="SUPFAM" id="SSF89392">
    <property type="entry name" value="Prokaryotic lipoproteins and lipoprotein localization factors"/>
    <property type="match status" value="1"/>
</dbReference>
<keyword evidence="9 13" id="KW-0564">Palmitate</keyword>
<dbReference type="EMBL" id="CP071504">
    <property type="protein sequence ID" value="QSX29169.1"/>
    <property type="molecule type" value="Genomic_DNA"/>
</dbReference>
<evidence type="ECO:0000256" key="5">
    <source>
        <dbReference type="ARBA" id="ARBA00022448"/>
    </source>
</evidence>
<evidence type="ECO:0000256" key="12">
    <source>
        <dbReference type="ARBA" id="ARBA00023288"/>
    </source>
</evidence>
<evidence type="ECO:0000256" key="6">
    <source>
        <dbReference type="ARBA" id="ARBA00022729"/>
    </source>
</evidence>
<sequence length="216" mass="24091">MINLSRFTKFTIALCWVMSLALSGCGITPPQDLLPVDVDDAAKARAWELKGKIAVKTDADNVSTNIYWLHGPDREELRLTSMLGTTVLLLTQDTRGAELELDGKQYQGRSAAELLERLSGWPLPLEELPLWITGQSHPDDSLTLDDAGRPELIEHKASGWQIRYQSWQQQSGAWVPRALSLLHPKSRIKIQINQWQALASPGQVRPKTSPKEPSHG</sequence>
<keyword evidence="11 13" id="KW-0998">Cell outer membrane</keyword>
<reference evidence="15 16" key="1">
    <citation type="submission" date="2021-03" db="EMBL/GenBank/DDBJ databases">
        <title>Novel species identification of genus Shewanella.</title>
        <authorList>
            <person name="Liu G."/>
            <person name="Zhang Q."/>
        </authorList>
    </citation>
    <scope>NUCLEOTIDE SEQUENCE [LARGE SCALE GENOMIC DNA]</scope>
    <source>
        <strain evidence="15 16">FJAT-53726</strain>
    </source>
</reference>
<dbReference type="Proteomes" id="UP000663281">
    <property type="component" value="Chromosome"/>
</dbReference>
<dbReference type="Gene3D" id="2.50.20.10">
    <property type="entry name" value="Lipoprotein localisation LolA/LolB/LppX"/>
    <property type="match status" value="1"/>
</dbReference>
<evidence type="ECO:0000256" key="3">
    <source>
        <dbReference type="ARBA" id="ARBA00011245"/>
    </source>
</evidence>
<evidence type="ECO:0000313" key="16">
    <source>
        <dbReference type="Proteomes" id="UP000663281"/>
    </source>
</evidence>
<gene>
    <name evidence="13 15" type="primary">lolB</name>
    <name evidence="15" type="ORF">JYB88_13100</name>
</gene>
<evidence type="ECO:0000256" key="8">
    <source>
        <dbReference type="ARBA" id="ARBA00023136"/>
    </source>
</evidence>
<dbReference type="HAMAP" id="MF_00233">
    <property type="entry name" value="LolB"/>
    <property type="match status" value="1"/>
</dbReference>
<comment type="subcellular location">
    <subcellularLocation>
        <location evidence="1 13">Cell outer membrane</location>
        <topology evidence="1 13">Lipid-anchor</topology>
    </subcellularLocation>
</comment>
<comment type="similarity">
    <text evidence="2 13">Belongs to the LolB family.</text>
</comment>
<evidence type="ECO:0000256" key="13">
    <source>
        <dbReference type="HAMAP-Rule" id="MF_00233"/>
    </source>
</evidence>
<dbReference type="KEGG" id="scyp:JYB88_13100"/>
<keyword evidence="7 13" id="KW-0653">Protein transport</keyword>
<dbReference type="InterPro" id="IPR004565">
    <property type="entry name" value="OM_lipoprot_LolB"/>
</dbReference>
<keyword evidence="12 13" id="KW-0449">Lipoprotein</keyword>
<evidence type="ECO:0000313" key="15">
    <source>
        <dbReference type="EMBL" id="QSX29169.1"/>
    </source>
</evidence>
<dbReference type="GO" id="GO:0009279">
    <property type="term" value="C:cell outer membrane"/>
    <property type="evidence" value="ECO:0007669"/>
    <property type="project" value="UniProtKB-SubCell"/>
</dbReference>
<keyword evidence="8 13" id="KW-0472">Membrane</keyword>
<evidence type="ECO:0000256" key="10">
    <source>
        <dbReference type="ARBA" id="ARBA00023186"/>
    </source>
</evidence>
<dbReference type="InterPro" id="IPR029046">
    <property type="entry name" value="LolA/LolB/LppX"/>
</dbReference>
<keyword evidence="16" id="KW-1185">Reference proteome</keyword>
<organism evidence="15 16">
    <name type="scientific">Shewanella cyperi</name>
    <dbReference type="NCBI Taxonomy" id="2814292"/>
    <lineage>
        <taxon>Bacteria</taxon>
        <taxon>Pseudomonadati</taxon>
        <taxon>Pseudomonadota</taxon>
        <taxon>Gammaproteobacteria</taxon>
        <taxon>Alteromonadales</taxon>
        <taxon>Shewanellaceae</taxon>
        <taxon>Shewanella</taxon>
    </lineage>
</organism>
<accession>A0A974XRI9</accession>
<evidence type="ECO:0000256" key="1">
    <source>
        <dbReference type="ARBA" id="ARBA00004459"/>
    </source>
</evidence>
<feature type="signal peptide" evidence="14">
    <location>
        <begin position="1"/>
        <end position="23"/>
    </location>
</feature>
<dbReference type="GO" id="GO:0015031">
    <property type="term" value="P:protein transport"/>
    <property type="evidence" value="ECO:0007669"/>
    <property type="project" value="UniProtKB-KW"/>
</dbReference>
<feature type="chain" id="PRO_5038112241" description="Outer-membrane lipoprotein LolB" evidence="14">
    <location>
        <begin position="24"/>
        <end position="216"/>
    </location>
</feature>
<evidence type="ECO:0000256" key="11">
    <source>
        <dbReference type="ARBA" id="ARBA00023237"/>
    </source>
</evidence>
<dbReference type="GO" id="GO:0044874">
    <property type="term" value="P:lipoprotein localization to outer membrane"/>
    <property type="evidence" value="ECO:0007669"/>
    <property type="project" value="UniProtKB-UniRule"/>
</dbReference>
<dbReference type="NCBIfam" id="TIGR00548">
    <property type="entry name" value="lolB"/>
    <property type="match status" value="1"/>
</dbReference>
<comment type="function">
    <text evidence="13">Plays a critical role in the incorporation of lipoproteins in the outer membrane after they are released by the LolA protein.</text>
</comment>
<evidence type="ECO:0000256" key="14">
    <source>
        <dbReference type="SAM" id="SignalP"/>
    </source>
</evidence>
<protein>
    <recommendedName>
        <fullName evidence="4 13">Outer-membrane lipoprotein LolB</fullName>
    </recommendedName>
</protein>
<dbReference type="PROSITE" id="PS51257">
    <property type="entry name" value="PROKAR_LIPOPROTEIN"/>
    <property type="match status" value="1"/>
</dbReference>
<dbReference type="CDD" id="cd16326">
    <property type="entry name" value="LolB"/>
    <property type="match status" value="1"/>
</dbReference>